<dbReference type="RefSeq" id="WP_063340800.1">
    <property type="nucleotide sequence ID" value="NZ_LUKJ01000002.1"/>
</dbReference>
<name>A0A166QRR7_PSEFL</name>
<dbReference type="EMBL" id="LUKJ01000002">
    <property type="protein sequence ID" value="KZN20755.1"/>
    <property type="molecule type" value="Genomic_DNA"/>
</dbReference>
<reference evidence="2" key="1">
    <citation type="submission" date="2016-03" db="EMBL/GenBank/DDBJ databases">
        <authorList>
            <person name="Ray J."/>
            <person name="Price M."/>
            <person name="Deutschbauer A."/>
        </authorList>
    </citation>
    <scope>NUCLEOTIDE SEQUENCE [LARGE SCALE GENOMIC DNA]</scope>
    <source>
        <strain evidence="2">FW300-N1B4</strain>
    </source>
</reference>
<reference evidence="1 2" key="2">
    <citation type="journal article" date="2018" name="Nature">
        <title>Mutant phenotypes for thousands of bacterial genes of unknown function.</title>
        <authorList>
            <person name="Price M.N."/>
            <person name="Wetmore K.M."/>
            <person name="Waters R.J."/>
            <person name="Callaghan M."/>
            <person name="Ray J."/>
            <person name="Liu H."/>
            <person name="Kuehl J.V."/>
            <person name="Melnyk R.A."/>
            <person name="Lamson J.S."/>
            <person name="Suh Y."/>
            <person name="Carlson H.K."/>
            <person name="Esquivel Z."/>
            <person name="Sadeeshkumar H."/>
            <person name="Chakraborty R."/>
            <person name="Zane G.M."/>
            <person name="Rubin B.E."/>
            <person name="Wall J.D."/>
            <person name="Visel A."/>
            <person name="Bristow J."/>
            <person name="Blow M.J."/>
            <person name="Arkin A.P."/>
            <person name="Deutschbauer A.M."/>
        </authorList>
    </citation>
    <scope>NUCLEOTIDE SEQUENCE [LARGE SCALE GENOMIC DNA]</scope>
    <source>
        <strain evidence="1 2">FW300-N1B4</strain>
    </source>
</reference>
<dbReference type="AlphaFoldDB" id="A0A166QRR7"/>
<proteinExistence type="predicted"/>
<evidence type="ECO:0000313" key="2">
    <source>
        <dbReference type="Proteomes" id="UP000076489"/>
    </source>
</evidence>
<gene>
    <name evidence="1" type="ORF">A1D17_04210</name>
</gene>
<sequence length="94" mass="10017">MLSPLVSFSAFAEIWIAGRQTSEFFGECPDSILKVFQSACDVTLTETQAVSAKAAGLAVAKEGRPTVGALVERWSSMSELKEFAAAVTRTMLLG</sequence>
<evidence type="ECO:0000313" key="1">
    <source>
        <dbReference type="EMBL" id="KZN20755.1"/>
    </source>
</evidence>
<accession>A0A166QRR7</accession>
<protein>
    <submittedName>
        <fullName evidence="1">Uncharacterized protein</fullName>
    </submittedName>
</protein>
<organism evidence="1 2">
    <name type="scientific">Pseudomonas fluorescens</name>
    <dbReference type="NCBI Taxonomy" id="294"/>
    <lineage>
        <taxon>Bacteria</taxon>
        <taxon>Pseudomonadati</taxon>
        <taxon>Pseudomonadota</taxon>
        <taxon>Gammaproteobacteria</taxon>
        <taxon>Pseudomonadales</taxon>
        <taxon>Pseudomonadaceae</taxon>
        <taxon>Pseudomonas</taxon>
    </lineage>
</organism>
<dbReference type="Proteomes" id="UP000076489">
    <property type="component" value="Unassembled WGS sequence"/>
</dbReference>
<comment type="caution">
    <text evidence="1">The sequence shown here is derived from an EMBL/GenBank/DDBJ whole genome shotgun (WGS) entry which is preliminary data.</text>
</comment>